<protein>
    <submittedName>
        <fullName evidence="8">Phosphonate ABC transporter permease</fullName>
    </submittedName>
</protein>
<dbReference type="OrthoDB" id="7820570at2"/>
<keyword evidence="3 6" id="KW-0812">Transmembrane</keyword>
<keyword evidence="9" id="KW-1185">Reference proteome</keyword>
<evidence type="ECO:0000256" key="6">
    <source>
        <dbReference type="RuleBase" id="RU363032"/>
    </source>
</evidence>
<dbReference type="Pfam" id="PF00528">
    <property type="entry name" value="BPD_transp_1"/>
    <property type="match status" value="1"/>
</dbReference>
<dbReference type="PATRIC" id="fig|1231190.3.peg.404"/>
<keyword evidence="4 6" id="KW-1133">Transmembrane helix</keyword>
<reference evidence="8 9" key="1">
    <citation type="journal article" date="2012" name="J. Bacteriol.">
        <title>Genome Sequence of Nitratireductor indicus Type Strain C115.</title>
        <authorList>
            <person name="Lai Q."/>
            <person name="Li G."/>
            <person name="Yu Z."/>
            <person name="Shao Z."/>
        </authorList>
    </citation>
    <scope>NUCLEOTIDE SEQUENCE [LARGE SCALE GENOMIC DNA]</scope>
    <source>
        <strain evidence="8 9">C115</strain>
    </source>
</reference>
<keyword evidence="5 6" id="KW-0472">Membrane</keyword>
<dbReference type="SUPFAM" id="SSF161098">
    <property type="entry name" value="MetI-like"/>
    <property type="match status" value="1"/>
</dbReference>
<dbReference type="Proteomes" id="UP000007374">
    <property type="component" value="Unassembled WGS sequence"/>
</dbReference>
<dbReference type="NCBIfam" id="TIGR01097">
    <property type="entry name" value="PhnE"/>
    <property type="match status" value="1"/>
</dbReference>
<accession>K2PTP3</accession>
<dbReference type="PANTHER" id="PTHR30043">
    <property type="entry name" value="PHOSPHONATES TRANSPORT SYSTEM PERMEASE PROTEIN"/>
    <property type="match status" value="1"/>
</dbReference>
<evidence type="ECO:0000256" key="2">
    <source>
        <dbReference type="ARBA" id="ARBA00022448"/>
    </source>
</evidence>
<evidence type="ECO:0000256" key="1">
    <source>
        <dbReference type="ARBA" id="ARBA00004651"/>
    </source>
</evidence>
<feature type="transmembrane region" description="Helical" evidence="6">
    <location>
        <begin position="487"/>
        <end position="508"/>
    </location>
</feature>
<gene>
    <name evidence="8" type="ORF">NA8A_01905</name>
</gene>
<feature type="transmembrane region" description="Helical" evidence="6">
    <location>
        <begin position="325"/>
        <end position="351"/>
    </location>
</feature>
<evidence type="ECO:0000256" key="3">
    <source>
        <dbReference type="ARBA" id="ARBA00022692"/>
    </source>
</evidence>
<keyword evidence="2 6" id="KW-0813">Transport</keyword>
<dbReference type="AlphaFoldDB" id="K2PTP3"/>
<dbReference type="PANTHER" id="PTHR30043:SF9">
    <property type="entry name" value="PHOSPHONATES TRANSPORT SYSTEM PERMEASE PROTEIN"/>
    <property type="match status" value="1"/>
</dbReference>
<dbReference type="PROSITE" id="PS50928">
    <property type="entry name" value="ABC_TM1"/>
    <property type="match status" value="1"/>
</dbReference>
<feature type="transmembrane region" description="Helical" evidence="6">
    <location>
        <begin position="27"/>
        <end position="45"/>
    </location>
</feature>
<dbReference type="EMBL" id="AMSI01000001">
    <property type="protein sequence ID" value="EKF44457.1"/>
    <property type="molecule type" value="Genomic_DNA"/>
</dbReference>
<dbReference type="GO" id="GO:0005886">
    <property type="term" value="C:plasma membrane"/>
    <property type="evidence" value="ECO:0007669"/>
    <property type="project" value="UniProtKB-SubCell"/>
</dbReference>
<comment type="similarity">
    <text evidence="6">Belongs to the binding-protein-dependent transport system permease family.</text>
</comment>
<dbReference type="Gene3D" id="1.10.3720.10">
    <property type="entry name" value="MetI-like"/>
    <property type="match status" value="1"/>
</dbReference>
<dbReference type="RefSeq" id="WP_009755704.1">
    <property type="nucleotide sequence ID" value="NZ_AMSI01000001.1"/>
</dbReference>
<dbReference type="GO" id="GO:0015416">
    <property type="term" value="F:ABC-type phosphonate transporter activity"/>
    <property type="evidence" value="ECO:0007669"/>
    <property type="project" value="InterPro"/>
</dbReference>
<dbReference type="STRING" id="721133.SAMN05216176_102386"/>
<dbReference type="InterPro" id="IPR000515">
    <property type="entry name" value="MetI-like"/>
</dbReference>
<evidence type="ECO:0000259" key="7">
    <source>
        <dbReference type="PROSITE" id="PS50928"/>
    </source>
</evidence>
<evidence type="ECO:0000313" key="9">
    <source>
        <dbReference type="Proteomes" id="UP000007374"/>
    </source>
</evidence>
<dbReference type="InterPro" id="IPR035906">
    <property type="entry name" value="MetI-like_sf"/>
</dbReference>
<name>K2PTP3_9HYPH</name>
<comment type="caution">
    <text evidence="8">The sequence shown here is derived from an EMBL/GenBank/DDBJ whole genome shotgun (WGS) entry which is preliminary data.</text>
</comment>
<feature type="domain" description="ABC transmembrane type-1" evidence="7">
    <location>
        <begin position="321"/>
        <end position="505"/>
    </location>
</feature>
<evidence type="ECO:0000256" key="4">
    <source>
        <dbReference type="ARBA" id="ARBA00022989"/>
    </source>
</evidence>
<evidence type="ECO:0000256" key="5">
    <source>
        <dbReference type="ARBA" id="ARBA00023136"/>
    </source>
</evidence>
<evidence type="ECO:0000313" key="8">
    <source>
        <dbReference type="EMBL" id="EKF44457.1"/>
    </source>
</evidence>
<dbReference type="InterPro" id="IPR005769">
    <property type="entry name" value="PhnE/PtxC"/>
</dbReference>
<sequence length="516" mass="55859">MTEAEETALIARHTAVFERPLLERIRAGLIFAGVSLYLVFAWWLFGIGQVLSDGRWDIAGAYLADWVSYEVRPDVDFQGEALEVSFPRFSPLGENPDPDWLVTQKAMVESRAETQADVAGAAGGSTSDAGFLGALSAEPAPAPAGDAGFLGSLSGSAASSSSTGTAEPAATAPARSEAVVAADISFGGDTSVSIVPGLVTVTHAGETLLLDIVEDKSVTARGDLPEWASQRAPGAKVIARFGFAGRAEIEDDEVKLRRRFLGWENFVFDTRSPFWGLPASQVIGLIVWGERIQPERSNFALAFENVWNNADWQHGDVWTKLLQTIVMAFAGTVLASMLAFPLAFAAARNITPNRFVNQLMKRFFDFLRSVDMLIWALFFTRAFGPGPLAGISAIFFTDTGTFGKLYGEALENIDDKQREGVRSVGAAPASVQRFGVVPQVLPVFLSQSLYFWESNTRSATIIGAVGAGGIGLKLWEAMRTNQDWENVAYMVILILIVVFVFDAISSALRHRLIGMR</sequence>
<organism evidence="8 9">
    <name type="scientific">Nitratireductor indicus C115</name>
    <dbReference type="NCBI Taxonomy" id="1231190"/>
    <lineage>
        <taxon>Bacteria</taxon>
        <taxon>Pseudomonadati</taxon>
        <taxon>Pseudomonadota</taxon>
        <taxon>Alphaproteobacteria</taxon>
        <taxon>Hyphomicrobiales</taxon>
        <taxon>Phyllobacteriaceae</taxon>
        <taxon>Nitratireductor</taxon>
    </lineage>
</organism>
<feature type="transmembrane region" description="Helical" evidence="6">
    <location>
        <begin position="372"/>
        <end position="396"/>
    </location>
</feature>
<comment type="subcellular location">
    <subcellularLocation>
        <location evidence="1 6">Cell membrane</location>
        <topology evidence="1 6">Multi-pass membrane protein</topology>
    </subcellularLocation>
</comment>
<dbReference type="CDD" id="cd06261">
    <property type="entry name" value="TM_PBP2"/>
    <property type="match status" value="1"/>
</dbReference>
<proteinExistence type="inferred from homology"/>
<dbReference type="eggNOG" id="COG3639">
    <property type="taxonomic scope" value="Bacteria"/>
</dbReference>